<sequence length="177" mass="18326">MLVTESLASLVASRLRDIPDFPERGVVFKDFTPLLADHDALAAVVEDVVARFRGDVDVVVGIEARGFMIGAATAYALGVGFVPVRKAGKLPAATESANYALEYGHATIEIHSDAFTSGTRVLVMDDVLATGGTAAATCDLVERLGGVVAGVDVVVEIAALGGREALGARPLHALLQV</sequence>
<dbReference type="EC" id="2.4.2.7" evidence="6 11"/>
<dbReference type="NCBIfam" id="NF002636">
    <property type="entry name" value="PRK02304.1-5"/>
    <property type="match status" value="1"/>
</dbReference>
<dbReference type="CDD" id="cd06223">
    <property type="entry name" value="PRTases_typeI"/>
    <property type="match status" value="1"/>
</dbReference>
<dbReference type="InterPro" id="IPR050054">
    <property type="entry name" value="UPRTase/APRTase"/>
</dbReference>
<dbReference type="PANTHER" id="PTHR32315:SF3">
    <property type="entry name" value="ADENINE PHOSPHORIBOSYLTRANSFERASE"/>
    <property type="match status" value="1"/>
</dbReference>
<comment type="subcellular location">
    <subcellularLocation>
        <location evidence="3 11">Cytoplasm</location>
    </subcellularLocation>
</comment>
<keyword evidence="7 11" id="KW-0963">Cytoplasm</keyword>
<dbReference type="NCBIfam" id="NF002634">
    <property type="entry name" value="PRK02304.1-3"/>
    <property type="match status" value="1"/>
</dbReference>
<dbReference type="EMBL" id="BSUO01000001">
    <property type="protein sequence ID" value="GMA39652.1"/>
    <property type="molecule type" value="Genomic_DNA"/>
</dbReference>
<comment type="function">
    <text evidence="2 11">Catalyzes a salvage reaction resulting in the formation of AMP, that is energically less costly than de novo synthesis.</text>
</comment>
<evidence type="ECO:0000256" key="8">
    <source>
        <dbReference type="ARBA" id="ARBA00022676"/>
    </source>
</evidence>
<gene>
    <name evidence="11 13" type="primary">apt</name>
    <name evidence="13" type="ORF">GCM10025883_16970</name>
</gene>
<evidence type="ECO:0000256" key="5">
    <source>
        <dbReference type="ARBA" id="ARBA00008391"/>
    </source>
</evidence>
<dbReference type="Pfam" id="PF00156">
    <property type="entry name" value="Pribosyltran"/>
    <property type="match status" value="1"/>
</dbReference>
<evidence type="ECO:0000313" key="14">
    <source>
        <dbReference type="Proteomes" id="UP001157126"/>
    </source>
</evidence>
<keyword evidence="14" id="KW-1185">Reference proteome</keyword>
<evidence type="ECO:0000259" key="12">
    <source>
        <dbReference type="Pfam" id="PF00156"/>
    </source>
</evidence>
<evidence type="ECO:0000256" key="3">
    <source>
        <dbReference type="ARBA" id="ARBA00004496"/>
    </source>
</evidence>
<evidence type="ECO:0000256" key="4">
    <source>
        <dbReference type="ARBA" id="ARBA00004659"/>
    </source>
</evidence>
<protein>
    <recommendedName>
        <fullName evidence="6 11">Adenine phosphoribosyltransferase</fullName>
        <shortName evidence="11">APRT</shortName>
        <ecNumber evidence="6 11">2.4.2.7</ecNumber>
    </recommendedName>
</protein>
<proteinExistence type="inferred from homology"/>
<dbReference type="PANTHER" id="PTHR32315">
    <property type="entry name" value="ADENINE PHOSPHORIBOSYLTRANSFERASE"/>
    <property type="match status" value="1"/>
</dbReference>
<comment type="similarity">
    <text evidence="5 11">Belongs to the purine/pyrimidine phosphoribosyltransferase family.</text>
</comment>
<dbReference type="HAMAP" id="MF_00004">
    <property type="entry name" value="Aden_phosphoribosyltr"/>
    <property type="match status" value="1"/>
</dbReference>
<comment type="caution">
    <text evidence="13">The sequence shown here is derived from an EMBL/GenBank/DDBJ whole genome shotgun (WGS) entry which is preliminary data.</text>
</comment>
<evidence type="ECO:0000256" key="6">
    <source>
        <dbReference type="ARBA" id="ARBA00011893"/>
    </source>
</evidence>
<accession>A0ABQ6ISF1</accession>
<evidence type="ECO:0000256" key="10">
    <source>
        <dbReference type="ARBA" id="ARBA00022726"/>
    </source>
</evidence>
<name>A0ABQ6ISF1_9MICO</name>
<dbReference type="InterPro" id="IPR029057">
    <property type="entry name" value="PRTase-like"/>
</dbReference>
<organism evidence="13 14">
    <name type="scientific">Mobilicoccus caccae</name>
    <dbReference type="NCBI Taxonomy" id="1859295"/>
    <lineage>
        <taxon>Bacteria</taxon>
        <taxon>Bacillati</taxon>
        <taxon>Actinomycetota</taxon>
        <taxon>Actinomycetes</taxon>
        <taxon>Micrococcales</taxon>
        <taxon>Dermatophilaceae</taxon>
        <taxon>Mobilicoccus</taxon>
    </lineage>
</organism>
<dbReference type="GO" id="GO:0016757">
    <property type="term" value="F:glycosyltransferase activity"/>
    <property type="evidence" value="ECO:0007669"/>
    <property type="project" value="UniProtKB-KW"/>
</dbReference>
<reference evidence="14" key="1">
    <citation type="journal article" date="2019" name="Int. J. Syst. Evol. Microbiol.">
        <title>The Global Catalogue of Microorganisms (GCM) 10K type strain sequencing project: providing services to taxonomists for standard genome sequencing and annotation.</title>
        <authorList>
            <consortium name="The Broad Institute Genomics Platform"/>
            <consortium name="The Broad Institute Genome Sequencing Center for Infectious Disease"/>
            <person name="Wu L."/>
            <person name="Ma J."/>
        </authorList>
    </citation>
    <scope>NUCLEOTIDE SEQUENCE [LARGE SCALE GENOMIC DNA]</scope>
    <source>
        <strain evidence="14">NBRC 113072</strain>
    </source>
</reference>
<keyword evidence="10 11" id="KW-0660">Purine salvage</keyword>
<keyword evidence="9 11" id="KW-0808">Transferase</keyword>
<dbReference type="NCBIfam" id="TIGR01090">
    <property type="entry name" value="apt"/>
    <property type="match status" value="1"/>
</dbReference>
<dbReference type="Proteomes" id="UP001157126">
    <property type="component" value="Unassembled WGS sequence"/>
</dbReference>
<dbReference type="Gene3D" id="3.40.50.2020">
    <property type="match status" value="1"/>
</dbReference>
<evidence type="ECO:0000256" key="7">
    <source>
        <dbReference type="ARBA" id="ARBA00022490"/>
    </source>
</evidence>
<dbReference type="SUPFAM" id="SSF53271">
    <property type="entry name" value="PRTase-like"/>
    <property type="match status" value="1"/>
</dbReference>
<comment type="catalytic activity">
    <reaction evidence="1 11">
        <text>AMP + diphosphate = 5-phospho-alpha-D-ribose 1-diphosphate + adenine</text>
        <dbReference type="Rhea" id="RHEA:16609"/>
        <dbReference type="ChEBI" id="CHEBI:16708"/>
        <dbReference type="ChEBI" id="CHEBI:33019"/>
        <dbReference type="ChEBI" id="CHEBI:58017"/>
        <dbReference type="ChEBI" id="CHEBI:456215"/>
        <dbReference type="EC" id="2.4.2.7"/>
    </reaction>
</comment>
<evidence type="ECO:0000256" key="11">
    <source>
        <dbReference type="HAMAP-Rule" id="MF_00004"/>
    </source>
</evidence>
<comment type="pathway">
    <text evidence="4 11">Purine metabolism; AMP biosynthesis via salvage pathway; AMP from adenine: step 1/1.</text>
</comment>
<evidence type="ECO:0000256" key="2">
    <source>
        <dbReference type="ARBA" id="ARBA00003968"/>
    </source>
</evidence>
<evidence type="ECO:0000256" key="1">
    <source>
        <dbReference type="ARBA" id="ARBA00000868"/>
    </source>
</evidence>
<evidence type="ECO:0000313" key="13">
    <source>
        <dbReference type="EMBL" id="GMA39652.1"/>
    </source>
</evidence>
<keyword evidence="8 11" id="KW-0328">Glycosyltransferase</keyword>
<evidence type="ECO:0000256" key="9">
    <source>
        <dbReference type="ARBA" id="ARBA00022679"/>
    </source>
</evidence>
<dbReference type="InterPro" id="IPR005764">
    <property type="entry name" value="Ade_phspho_trans"/>
</dbReference>
<comment type="subunit">
    <text evidence="11">Homodimer.</text>
</comment>
<feature type="domain" description="Phosphoribosyltransferase" evidence="12">
    <location>
        <begin position="40"/>
        <end position="151"/>
    </location>
</feature>
<dbReference type="InterPro" id="IPR000836">
    <property type="entry name" value="PRTase_dom"/>
</dbReference>